<dbReference type="GO" id="GO:0140662">
    <property type="term" value="F:ATP-dependent protein folding chaperone"/>
    <property type="evidence" value="ECO:0007669"/>
    <property type="project" value="InterPro"/>
</dbReference>
<gene>
    <name evidence="3" type="ORF">ARMGADRAFT_465212</name>
</gene>
<dbReference type="InterPro" id="IPR029047">
    <property type="entry name" value="HSP70_peptide-bd_sf"/>
</dbReference>
<proteinExistence type="predicted"/>
<keyword evidence="2" id="KW-0067">ATP-binding</keyword>
<accession>A0A2H3CWB9</accession>
<dbReference type="SUPFAM" id="SSF100920">
    <property type="entry name" value="Heat shock protein 70kD (HSP70), peptide-binding domain"/>
    <property type="match status" value="1"/>
</dbReference>
<dbReference type="AlphaFoldDB" id="A0A2H3CWB9"/>
<evidence type="ECO:0000313" key="3">
    <source>
        <dbReference type="EMBL" id="PBK87315.1"/>
    </source>
</evidence>
<organism evidence="3 4">
    <name type="scientific">Armillaria gallica</name>
    <name type="common">Bulbous honey fungus</name>
    <name type="synonym">Armillaria bulbosa</name>
    <dbReference type="NCBI Taxonomy" id="47427"/>
    <lineage>
        <taxon>Eukaryota</taxon>
        <taxon>Fungi</taxon>
        <taxon>Dikarya</taxon>
        <taxon>Basidiomycota</taxon>
        <taxon>Agaricomycotina</taxon>
        <taxon>Agaricomycetes</taxon>
        <taxon>Agaricomycetidae</taxon>
        <taxon>Agaricales</taxon>
        <taxon>Marasmiineae</taxon>
        <taxon>Physalacriaceae</taxon>
        <taxon>Armillaria</taxon>
    </lineage>
</organism>
<protein>
    <submittedName>
        <fullName evidence="3">Uncharacterized protein</fullName>
    </submittedName>
</protein>
<sequence>MSIIPFGLGVQLSDGIFGPVIVRNTTLPKQASRRSSFMGKQIRFFTGSGVPWELEYTNSSASQLLGTMDLPVVEGTAAPFDVIILVAIDEDGLMDLTAVEGGM</sequence>
<dbReference type="EMBL" id="KZ293679">
    <property type="protein sequence ID" value="PBK87315.1"/>
    <property type="molecule type" value="Genomic_DNA"/>
</dbReference>
<reference evidence="4" key="1">
    <citation type="journal article" date="2017" name="Nat. Ecol. Evol.">
        <title>Genome expansion and lineage-specific genetic innovations in the forest pathogenic fungi Armillaria.</title>
        <authorList>
            <person name="Sipos G."/>
            <person name="Prasanna A.N."/>
            <person name="Walter M.C."/>
            <person name="O'Connor E."/>
            <person name="Balint B."/>
            <person name="Krizsan K."/>
            <person name="Kiss B."/>
            <person name="Hess J."/>
            <person name="Varga T."/>
            <person name="Slot J."/>
            <person name="Riley R."/>
            <person name="Boka B."/>
            <person name="Rigling D."/>
            <person name="Barry K."/>
            <person name="Lee J."/>
            <person name="Mihaltcheva S."/>
            <person name="LaButti K."/>
            <person name="Lipzen A."/>
            <person name="Waldron R."/>
            <person name="Moloney N.M."/>
            <person name="Sperisen C."/>
            <person name="Kredics L."/>
            <person name="Vagvoelgyi C."/>
            <person name="Patrignani A."/>
            <person name="Fitzpatrick D."/>
            <person name="Nagy I."/>
            <person name="Doyle S."/>
            <person name="Anderson J.B."/>
            <person name="Grigoriev I.V."/>
            <person name="Gueldener U."/>
            <person name="Muensterkoetter M."/>
            <person name="Nagy L.G."/>
        </authorList>
    </citation>
    <scope>NUCLEOTIDE SEQUENCE [LARGE SCALE GENOMIC DNA]</scope>
    <source>
        <strain evidence="4">Ar21-2</strain>
    </source>
</reference>
<evidence type="ECO:0000256" key="1">
    <source>
        <dbReference type="ARBA" id="ARBA00022741"/>
    </source>
</evidence>
<dbReference type="Gene3D" id="2.60.34.10">
    <property type="entry name" value="Substrate Binding Domain Of DNAk, Chain A, domain 1"/>
    <property type="match status" value="1"/>
</dbReference>
<dbReference type="Pfam" id="PF00012">
    <property type="entry name" value="HSP70"/>
    <property type="match status" value="1"/>
</dbReference>
<name>A0A2H3CWB9_ARMGA</name>
<evidence type="ECO:0000256" key="2">
    <source>
        <dbReference type="ARBA" id="ARBA00022840"/>
    </source>
</evidence>
<dbReference type="OrthoDB" id="3054080at2759"/>
<dbReference type="STRING" id="47427.A0A2H3CWB9"/>
<keyword evidence="4" id="KW-1185">Reference proteome</keyword>
<evidence type="ECO:0000313" key="4">
    <source>
        <dbReference type="Proteomes" id="UP000217790"/>
    </source>
</evidence>
<dbReference type="GO" id="GO:0005524">
    <property type="term" value="F:ATP binding"/>
    <property type="evidence" value="ECO:0007669"/>
    <property type="project" value="UniProtKB-KW"/>
</dbReference>
<dbReference type="InterPro" id="IPR013126">
    <property type="entry name" value="Hsp_70_fam"/>
</dbReference>
<keyword evidence="1" id="KW-0547">Nucleotide-binding</keyword>
<dbReference type="Proteomes" id="UP000217790">
    <property type="component" value="Unassembled WGS sequence"/>
</dbReference>
<dbReference type="InParanoid" id="A0A2H3CWB9"/>